<reference evidence="1 2" key="1">
    <citation type="submission" date="2024-07" db="EMBL/GenBank/DDBJ databases">
        <authorList>
            <person name="Hebao G."/>
        </authorList>
    </citation>
    <scope>NUCLEOTIDE SEQUENCE [LARGE SCALE GENOMIC DNA]</scope>
    <source>
        <strain evidence="1 2">ACCC 02193</strain>
    </source>
</reference>
<dbReference type="Proteomes" id="UP001565243">
    <property type="component" value="Unassembled WGS sequence"/>
</dbReference>
<accession>A0ABV4E581</accession>
<keyword evidence="2" id="KW-1185">Reference proteome</keyword>
<gene>
    <name evidence="1" type="ORF">AB6T85_06150</name>
</gene>
<sequence>MLLINRQIADGGYVSPAADKQFASAIFFPACHLAHALLTQYF</sequence>
<proteinExistence type="predicted"/>
<dbReference type="EMBL" id="JBGFFX010000002">
    <property type="protein sequence ID" value="MEY8770013.1"/>
    <property type="molecule type" value="Genomic_DNA"/>
</dbReference>
<protein>
    <submittedName>
        <fullName evidence="1">Uncharacterized protein</fullName>
    </submittedName>
</protein>
<dbReference type="RefSeq" id="WP_301252397.1">
    <property type="nucleotide sequence ID" value="NZ_JBGFFX010000002.1"/>
</dbReference>
<organism evidence="1 2">
    <name type="scientific">Erwinia aeris</name>
    <dbReference type="NCBI Taxonomy" id="3239803"/>
    <lineage>
        <taxon>Bacteria</taxon>
        <taxon>Pseudomonadati</taxon>
        <taxon>Pseudomonadota</taxon>
        <taxon>Gammaproteobacteria</taxon>
        <taxon>Enterobacterales</taxon>
        <taxon>Erwiniaceae</taxon>
        <taxon>Erwinia</taxon>
    </lineage>
</organism>
<comment type="caution">
    <text evidence="1">The sequence shown here is derived from an EMBL/GenBank/DDBJ whole genome shotgun (WGS) entry which is preliminary data.</text>
</comment>
<evidence type="ECO:0000313" key="2">
    <source>
        <dbReference type="Proteomes" id="UP001565243"/>
    </source>
</evidence>
<evidence type="ECO:0000313" key="1">
    <source>
        <dbReference type="EMBL" id="MEY8770013.1"/>
    </source>
</evidence>
<name>A0ABV4E581_9GAMM</name>